<accession>A0A139WTK3</accession>
<keyword evidence="1" id="KW-0175">Coiled coil</keyword>
<dbReference type="STRING" id="128403.WA1_08075"/>
<protein>
    <submittedName>
        <fullName evidence="2">Uncharacterized protein</fullName>
    </submittedName>
</protein>
<dbReference type="Proteomes" id="UP000076925">
    <property type="component" value="Unassembled WGS sequence"/>
</dbReference>
<evidence type="ECO:0000256" key="1">
    <source>
        <dbReference type="SAM" id="Coils"/>
    </source>
</evidence>
<proteinExistence type="predicted"/>
<organism evidence="2 3">
    <name type="scientific">Scytonema hofmannii PCC 7110</name>
    <dbReference type="NCBI Taxonomy" id="128403"/>
    <lineage>
        <taxon>Bacteria</taxon>
        <taxon>Bacillati</taxon>
        <taxon>Cyanobacteriota</taxon>
        <taxon>Cyanophyceae</taxon>
        <taxon>Nostocales</taxon>
        <taxon>Scytonemataceae</taxon>
        <taxon>Scytonema</taxon>
    </lineage>
</organism>
<keyword evidence="3" id="KW-1185">Reference proteome</keyword>
<dbReference type="EMBL" id="ANNX02000051">
    <property type="protein sequence ID" value="KYC35750.1"/>
    <property type="molecule type" value="Genomic_DNA"/>
</dbReference>
<sequence length="88" mass="10393">MDKQERQIITNELKALEKQLQAKKADEKTVALEKAQFFADWQLERKHWVRIIQMLQLRISIQSFGRALLLLEIGLLLTTNRILAKTYN</sequence>
<reference evidence="2 3" key="1">
    <citation type="journal article" date="2013" name="Genome Biol. Evol.">
        <title>Genomes of Stigonematalean cyanobacteria (subsection V) and the evolution of oxygenic photosynthesis from prokaryotes to plastids.</title>
        <authorList>
            <person name="Dagan T."/>
            <person name="Roettger M."/>
            <person name="Stucken K."/>
            <person name="Landan G."/>
            <person name="Koch R."/>
            <person name="Major P."/>
            <person name="Gould S.B."/>
            <person name="Goremykin V.V."/>
            <person name="Rippka R."/>
            <person name="Tandeau de Marsac N."/>
            <person name="Gugger M."/>
            <person name="Lockhart P.J."/>
            <person name="Allen J.F."/>
            <person name="Brune I."/>
            <person name="Maus I."/>
            <person name="Puhler A."/>
            <person name="Martin W.F."/>
        </authorList>
    </citation>
    <scope>NUCLEOTIDE SEQUENCE [LARGE SCALE GENOMIC DNA]</scope>
    <source>
        <strain evidence="2 3">PCC 7110</strain>
    </source>
</reference>
<evidence type="ECO:0000313" key="3">
    <source>
        <dbReference type="Proteomes" id="UP000076925"/>
    </source>
</evidence>
<comment type="caution">
    <text evidence="2">The sequence shown here is derived from an EMBL/GenBank/DDBJ whole genome shotgun (WGS) entry which is preliminary data.</text>
</comment>
<dbReference type="RefSeq" id="WP_017749028.1">
    <property type="nucleotide sequence ID" value="NZ_KQ976354.1"/>
</dbReference>
<feature type="coiled-coil region" evidence="1">
    <location>
        <begin position="6"/>
        <end position="33"/>
    </location>
</feature>
<gene>
    <name evidence="2" type="ORF">WA1_08075</name>
</gene>
<name>A0A139WTK3_9CYAN</name>
<dbReference type="AlphaFoldDB" id="A0A139WTK3"/>
<evidence type="ECO:0000313" key="2">
    <source>
        <dbReference type="EMBL" id="KYC35750.1"/>
    </source>
</evidence>